<evidence type="ECO:0000256" key="1">
    <source>
        <dbReference type="SAM" id="SignalP"/>
    </source>
</evidence>
<accession>A0ABT3RHW2</accession>
<dbReference type="RefSeq" id="WP_266053194.1">
    <property type="nucleotide sequence ID" value="NZ_JAPFQO010000009.1"/>
</dbReference>
<keyword evidence="3" id="KW-1185">Reference proteome</keyword>
<evidence type="ECO:0000313" key="2">
    <source>
        <dbReference type="EMBL" id="MCX2741093.1"/>
    </source>
</evidence>
<dbReference type="EMBL" id="JAPFQO010000009">
    <property type="protein sequence ID" value="MCX2741093.1"/>
    <property type="molecule type" value="Genomic_DNA"/>
</dbReference>
<proteinExistence type="predicted"/>
<name>A0ABT3RHW2_9BACT</name>
<comment type="caution">
    <text evidence="2">The sequence shown here is derived from an EMBL/GenBank/DDBJ whole genome shotgun (WGS) entry which is preliminary data.</text>
</comment>
<organism evidence="2 3">
    <name type="scientific">Pontibacter anaerobius</name>
    <dbReference type="NCBI Taxonomy" id="2993940"/>
    <lineage>
        <taxon>Bacteria</taxon>
        <taxon>Pseudomonadati</taxon>
        <taxon>Bacteroidota</taxon>
        <taxon>Cytophagia</taxon>
        <taxon>Cytophagales</taxon>
        <taxon>Hymenobacteraceae</taxon>
        <taxon>Pontibacter</taxon>
    </lineage>
</organism>
<keyword evidence="1" id="KW-0732">Signal</keyword>
<dbReference type="PROSITE" id="PS51257">
    <property type="entry name" value="PROKAR_LIPOPROTEIN"/>
    <property type="match status" value="1"/>
</dbReference>
<evidence type="ECO:0000313" key="3">
    <source>
        <dbReference type="Proteomes" id="UP001207228"/>
    </source>
</evidence>
<feature type="signal peptide" evidence="1">
    <location>
        <begin position="1"/>
        <end position="19"/>
    </location>
</feature>
<reference evidence="2 3" key="1">
    <citation type="submission" date="2022-11" db="EMBL/GenBank/DDBJ databases">
        <title>The characterization of three novel Bacteroidetes species and genomic analysis of their roles in tidal elemental geochemical cycles.</title>
        <authorList>
            <person name="Ma K.-J."/>
        </authorList>
    </citation>
    <scope>NUCLEOTIDE SEQUENCE [LARGE SCALE GENOMIC DNA]</scope>
    <source>
        <strain evidence="2 3">M82</strain>
    </source>
</reference>
<gene>
    <name evidence="2" type="ORF">OO017_14135</name>
</gene>
<feature type="chain" id="PRO_5047097678" description="Lipoprotein" evidence="1">
    <location>
        <begin position="20"/>
        <end position="194"/>
    </location>
</feature>
<sequence>MKTTVKSFFLLMFASATLAACDNCGDISITEPSTEDSQWLVYGTGDTALFRNEAGATITYLRTGIYAQNVPGDGYSISDDCIDKRNTQVTNIIEDKERKMPYLGTYILKKPDSLIVKIGVGNKNAWDIKDTDQTQTVTVGEGESQITYNNAYVFEADSTAADSPKEVYFSKDKGFLKVELYNGKKLELVELKSK</sequence>
<dbReference type="Proteomes" id="UP001207228">
    <property type="component" value="Unassembled WGS sequence"/>
</dbReference>
<protein>
    <recommendedName>
        <fullName evidence="4">Lipoprotein</fullName>
    </recommendedName>
</protein>
<evidence type="ECO:0008006" key="4">
    <source>
        <dbReference type="Google" id="ProtNLM"/>
    </source>
</evidence>